<evidence type="ECO:0000256" key="5">
    <source>
        <dbReference type="ARBA" id="ARBA00044539"/>
    </source>
</evidence>
<evidence type="ECO:0000313" key="10">
    <source>
        <dbReference type="Proteomes" id="UP000019464"/>
    </source>
</evidence>
<evidence type="ECO:0000256" key="6">
    <source>
        <dbReference type="ARBA" id="ARBA00048439"/>
    </source>
</evidence>
<dbReference type="Pfam" id="PF12038">
    <property type="entry name" value="QTMAN_N"/>
    <property type="match status" value="1"/>
</dbReference>
<dbReference type="InterPro" id="IPR022701">
    <property type="entry name" value="QTMAN_N"/>
</dbReference>
<evidence type="ECO:0000256" key="2">
    <source>
        <dbReference type="ARBA" id="ARBA00022676"/>
    </source>
</evidence>
<sequence length="371" mass="43085">MPSTSISSPRILLLSAYDAASHKRWRTQLMAALPEMHWHTLVLSPRYFSWRIRGNALSWFQHPQLRESWDLLICTSMVDLAGLRGLHPHLAKTPALLYMHENQFAFPDSGRQHKSYEPQMINLYSALSAEQILFNSEWNRRSFIEGASALLKKLPDEIPVGLMDHIFEKSSILPVPIEDELFAVRERPIHHTQPHLLWNHRWEYDKGPDRLAYFLDALLERKQDFSLSLVGEQFRKQPEAFQCIRERHAERIVNWGFMADVSEYRRLLTQADVVLSTALHDFQGLSMLEAMAAGCIPYAPKRLAYPEYIKAPFLYASELNEPIKEAEQAADQFVQLWQQPLELRCQIRGVYRNCCLSIVPPSRLCFNEEGK</sequence>
<evidence type="ECO:0000256" key="4">
    <source>
        <dbReference type="ARBA" id="ARBA00044517"/>
    </source>
</evidence>
<reference evidence="10" key="1">
    <citation type="submission" date="2012-11" db="EMBL/GenBank/DDBJ databases">
        <authorList>
            <person name="Singh A."/>
            <person name="Pinnaka A.K."/>
            <person name="Vaidya B."/>
        </authorList>
    </citation>
    <scope>NUCLEOTIDE SEQUENCE [LARGE SCALE GENOMIC DNA]</scope>
    <source>
        <strain evidence="10">AK23</strain>
    </source>
</reference>
<dbReference type="GO" id="GO:0016438">
    <property type="term" value="F:tRNA-queuosine(34) beta-mannosyltransferase activity"/>
    <property type="evidence" value="ECO:0007669"/>
    <property type="project" value="UniProtKB-EC"/>
</dbReference>
<dbReference type="PATRIC" id="fig|1229521.3.peg.2125"/>
<reference evidence="9 10" key="2">
    <citation type="journal article" date="2015" name="Syst. Appl. Microbiol.">
        <title>Nitrincola nitratireducens sp. nov. isolated from a haloalkaline crater lake.</title>
        <authorList>
            <person name="Singh A."/>
            <person name="Vaidya B."/>
            <person name="Tanuku N.R."/>
            <person name="Pinnaka A.K."/>
        </authorList>
    </citation>
    <scope>NUCLEOTIDE SEQUENCE [LARGE SCALE GENOMIC DNA]</scope>
    <source>
        <strain evidence="9 10">AK23</strain>
    </source>
</reference>
<comment type="similarity">
    <text evidence="1">Belongs to the glycosyltransferase group 1 family. Glycosyltransferase 4 subfamily.</text>
</comment>
<evidence type="ECO:0000259" key="8">
    <source>
        <dbReference type="Pfam" id="PF12038"/>
    </source>
</evidence>
<evidence type="ECO:0000259" key="7">
    <source>
        <dbReference type="Pfam" id="PF00534"/>
    </source>
</evidence>
<dbReference type="Gene3D" id="3.40.50.2000">
    <property type="entry name" value="Glycogen Phosphorylase B"/>
    <property type="match status" value="1"/>
</dbReference>
<dbReference type="PANTHER" id="PTHR13615">
    <property type="entry name" value="GLYCOSYLTRANSFERASE-LIKE 1"/>
    <property type="match status" value="1"/>
</dbReference>
<comment type="caution">
    <text evidence="9">The sequence shown here is derived from an EMBL/GenBank/DDBJ whole genome shotgun (WGS) entry which is preliminary data.</text>
</comment>
<evidence type="ECO:0000256" key="3">
    <source>
        <dbReference type="ARBA" id="ARBA00022679"/>
    </source>
</evidence>
<dbReference type="RefSeq" id="WP_202806849.1">
    <property type="nucleotide sequence ID" value="NZ_AONB01000009.1"/>
</dbReference>
<evidence type="ECO:0000313" key="9">
    <source>
        <dbReference type="EMBL" id="EXJ10998.1"/>
    </source>
</evidence>
<evidence type="ECO:0000256" key="1">
    <source>
        <dbReference type="ARBA" id="ARBA00009481"/>
    </source>
</evidence>
<feature type="domain" description="tRNA-queuosine alpha-mannosyltransferase N-terminal" evidence="8">
    <location>
        <begin position="10"/>
        <end position="177"/>
    </location>
</feature>
<dbReference type="AlphaFoldDB" id="W9UUR9"/>
<dbReference type="Pfam" id="PF00534">
    <property type="entry name" value="Glycos_transf_1"/>
    <property type="match status" value="1"/>
</dbReference>
<comment type="catalytic activity">
    <reaction evidence="6">
        <text>queuosine(34) in tRNA(Asp) + GDP-alpha-D-mannose = O-4''-alpha-D-mannosylqueuosine(34) in tRNA(Asp) + GDP + H(+)</text>
        <dbReference type="Rhea" id="RHEA:12885"/>
        <dbReference type="Rhea" id="RHEA-COMP:18572"/>
        <dbReference type="Rhea" id="RHEA-COMP:18581"/>
        <dbReference type="ChEBI" id="CHEBI:15378"/>
        <dbReference type="ChEBI" id="CHEBI:57527"/>
        <dbReference type="ChEBI" id="CHEBI:58189"/>
        <dbReference type="ChEBI" id="CHEBI:194431"/>
        <dbReference type="ChEBI" id="CHEBI:194442"/>
        <dbReference type="EC" id="2.4.1.110"/>
    </reaction>
    <physiologicalReaction direction="left-to-right" evidence="6">
        <dbReference type="Rhea" id="RHEA:12886"/>
    </physiologicalReaction>
</comment>
<dbReference type="SUPFAM" id="SSF53756">
    <property type="entry name" value="UDP-Glycosyltransferase/glycogen phosphorylase"/>
    <property type="match status" value="1"/>
</dbReference>
<name>W9UUR9_9GAMM</name>
<keyword evidence="3" id="KW-0808">Transferase</keyword>
<protein>
    <recommendedName>
        <fullName evidence="5">tRNA-queuosine alpha-mannosyltransferase</fullName>
        <ecNumber evidence="4">2.4.1.110</ecNumber>
    </recommendedName>
</protein>
<proteinExistence type="inferred from homology"/>
<dbReference type="InterPro" id="IPR001296">
    <property type="entry name" value="Glyco_trans_1"/>
</dbReference>
<organism evidence="9 10">
    <name type="scientific">Nitrincola nitratireducens</name>
    <dbReference type="NCBI Taxonomy" id="1229521"/>
    <lineage>
        <taxon>Bacteria</taxon>
        <taxon>Pseudomonadati</taxon>
        <taxon>Pseudomonadota</taxon>
        <taxon>Gammaproteobacteria</taxon>
        <taxon>Oceanospirillales</taxon>
        <taxon>Oceanospirillaceae</taxon>
        <taxon>Nitrincola</taxon>
    </lineage>
</organism>
<keyword evidence="2" id="KW-0328">Glycosyltransferase</keyword>
<dbReference type="EC" id="2.4.1.110" evidence="4"/>
<accession>W9UUR9</accession>
<dbReference type="STRING" id="1229521.D791_02096"/>
<dbReference type="EMBL" id="AONB01000009">
    <property type="protein sequence ID" value="EXJ10998.1"/>
    <property type="molecule type" value="Genomic_DNA"/>
</dbReference>
<dbReference type="InterPro" id="IPR051862">
    <property type="entry name" value="GT-like_domain_containing_1"/>
</dbReference>
<gene>
    <name evidence="9" type="ORF">D791_02096</name>
</gene>
<dbReference type="PANTHER" id="PTHR13615:SF3">
    <property type="entry name" value="GLYCOSYLTRANSFERASE-LIKE DOMAIN-CONTAINING PROTEIN 1"/>
    <property type="match status" value="1"/>
</dbReference>
<feature type="domain" description="Glycosyl transferase family 1" evidence="7">
    <location>
        <begin position="188"/>
        <end position="317"/>
    </location>
</feature>
<dbReference type="Proteomes" id="UP000019464">
    <property type="component" value="Unassembled WGS sequence"/>
</dbReference>
<keyword evidence="10" id="KW-1185">Reference proteome</keyword>